<organism evidence="1 2">
    <name type="scientific">Pseudomonas denitrificans</name>
    <dbReference type="NCBI Taxonomy" id="43306"/>
    <lineage>
        <taxon>Bacteria</taxon>
        <taxon>Pseudomonadati</taxon>
        <taxon>Pseudomonadota</taxon>
        <taxon>Gammaproteobacteria</taxon>
        <taxon>Pseudomonadales</taxon>
        <taxon>Pseudomonadaceae</taxon>
        <taxon>Halopseudomonas</taxon>
    </lineage>
</organism>
<proteinExistence type="predicted"/>
<dbReference type="KEGG" id="pden:F1C79_27315"/>
<dbReference type="EMBL" id="CP043626">
    <property type="protein sequence ID" value="QEY75034.1"/>
    <property type="molecule type" value="Genomic_DNA"/>
</dbReference>
<gene>
    <name evidence="1" type="ORF">F1C79_27315</name>
</gene>
<protein>
    <recommendedName>
        <fullName evidence="3">Lipoprotein</fullName>
    </recommendedName>
</protein>
<dbReference type="Proteomes" id="UP000326659">
    <property type="component" value="Chromosome"/>
</dbReference>
<dbReference type="PROSITE" id="PS51257">
    <property type="entry name" value="PROKAR_LIPOPROTEIN"/>
    <property type="match status" value="1"/>
</dbReference>
<evidence type="ECO:0008006" key="3">
    <source>
        <dbReference type="Google" id="ProtNLM"/>
    </source>
</evidence>
<evidence type="ECO:0000313" key="2">
    <source>
        <dbReference type="Proteomes" id="UP000326659"/>
    </source>
</evidence>
<keyword evidence="2" id="KW-1185">Reference proteome</keyword>
<name>A0A9X7N4W6_PSEDE</name>
<evidence type="ECO:0000313" key="1">
    <source>
        <dbReference type="EMBL" id="QEY75034.1"/>
    </source>
</evidence>
<dbReference type="AlphaFoldDB" id="A0A9X7N4W6"/>
<accession>A0A9X7N4W6</accession>
<dbReference type="RefSeq" id="WP_151189116.1">
    <property type="nucleotide sequence ID" value="NZ_CP043626.1"/>
</dbReference>
<sequence>MNLPRTAILMMSLTTGSGCSVINVYGSGDGVKVSSYYGLPIYSIEPTGATYFDTTGIGFTTTPGGATLGYVKQVYAAVPKDTCTYVIFTQSSQESELLLRKLKELKIDPNKICLTHQGDGSEENPH</sequence>
<reference evidence="1 2" key="1">
    <citation type="submission" date="2019-09" db="EMBL/GenBank/DDBJ databases">
        <title>Prosopis cineraria nodule microbiome.</title>
        <authorList>
            <person name="Chaluvadi S.R."/>
            <person name="Ali R."/>
            <person name="Wang X."/>
        </authorList>
    </citation>
    <scope>NUCLEOTIDE SEQUENCE [LARGE SCALE GENOMIC DNA]</scope>
    <source>
        <strain evidence="1 2">BG1</strain>
    </source>
</reference>